<name>A0A0B6YYM5_9EUPU</name>
<dbReference type="AlphaFoldDB" id="A0A0B6YYM5"/>
<evidence type="ECO:0000313" key="1">
    <source>
        <dbReference type="EMBL" id="CEK60585.1"/>
    </source>
</evidence>
<accession>A0A0B6YYM5</accession>
<reference evidence="1" key="1">
    <citation type="submission" date="2014-12" db="EMBL/GenBank/DDBJ databases">
        <title>Insight into the proteome of Arion vulgaris.</title>
        <authorList>
            <person name="Aradska J."/>
            <person name="Bulat T."/>
            <person name="Smidak R."/>
            <person name="Sarate P."/>
            <person name="Gangsoo J."/>
            <person name="Sialana F."/>
            <person name="Bilban M."/>
            <person name="Lubec G."/>
        </authorList>
    </citation>
    <scope>NUCLEOTIDE SEQUENCE</scope>
    <source>
        <tissue evidence="1">Skin</tissue>
    </source>
</reference>
<feature type="non-terminal residue" evidence="1">
    <location>
        <position position="1"/>
    </location>
</feature>
<sequence length="99" mass="10430">FVVPQAPAPPGLPLHFSFPPIQPIIPGPSTLFPTVFVSYSQTAQIATTVSGSALSSERDSKPTFPPMTAGSKFPLDIQNKQNECLTEDGVESSTSGIIN</sequence>
<dbReference type="EMBL" id="HACG01013720">
    <property type="protein sequence ID" value="CEK60585.1"/>
    <property type="molecule type" value="Transcribed_RNA"/>
</dbReference>
<feature type="non-terminal residue" evidence="1">
    <location>
        <position position="99"/>
    </location>
</feature>
<organism evidence="1">
    <name type="scientific">Arion vulgaris</name>
    <dbReference type="NCBI Taxonomy" id="1028688"/>
    <lineage>
        <taxon>Eukaryota</taxon>
        <taxon>Metazoa</taxon>
        <taxon>Spiralia</taxon>
        <taxon>Lophotrochozoa</taxon>
        <taxon>Mollusca</taxon>
        <taxon>Gastropoda</taxon>
        <taxon>Heterobranchia</taxon>
        <taxon>Euthyneura</taxon>
        <taxon>Panpulmonata</taxon>
        <taxon>Eupulmonata</taxon>
        <taxon>Stylommatophora</taxon>
        <taxon>Helicina</taxon>
        <taxon>Arionoidea</taxon>
        <taxon>Arionidae</taxon>
        <taxon>Arion</taxon>
    </lineage>
</organism>
<gene>
    <name evidence="1" type="primary">ORF39818</name>
</gene>
<proteinExistence type="predicted"/>
<protein>
    <submittedName>
        <fullName evidence="1">Uncharacterized protein</fullName>
    </submittedName>
</protein>